<evidence type="ECO:0000313" key="2">
    <source>
        <dbReference type="Proteomes" id="UP001500707"/>
    </source>
</evidence>
<evidence type="ECO:0000313" key="1">
    <source>
        <dbReference type="EMBL" id="GAA3568261.1"/>
    </source>
</evidence>
<reference evidence="2" key="1">
    <citation type="journal article" date="2019" name="Int. J. Syst. Evol. Microbiol.">
        <title>The Global Catalogue of Microorganisms (GCM) 10K type strain sequencing project: providing services to taxonomists for standard genome sequencing and annotation.</title>
        <authorList>
            <consortium name="The Broad Institute Genomics Platform"/>
            <consortium name="The Broad Institute Genome Sequencing Center for Infectious Disease"/>
            <person name="Wu L."/>
            <person name="Ma J."/>
        </authorList>
    </citation>
    <scope>NUCLEOTIDE SEQUENCE [LARGE SCALE GENOMIC DNA]</scope>
    <source>
        <strain evidence="2">JCM 17656</strain>
    </source>
</reference>
<name>A0ABP6XLA2_9ACTN</name>
<comment type="caution">
    <text evidence="1">The sequence shown here is derived from an EMBL/GenBank/DDBJ whole genome shotgun (WGS) entry which is preliminary data.</text>
</comment>
<keyword evidence="2" id="KW-1185">Reference proteome</keyword>
<organism evidence="1 2">
    <name type="scientific">Streptomyces osmaniensis</name>
    <dbReference type="NCBI Taxonomy" id="593134"/>
    <lineage>
        <taxon>Bacteria</taxon>
        <taxon>Bacillati</taxon>
        <taxon>Actinomycetota</taxon>
        <taxon>Actinomycetes</taxon>
        <taxon>Kitasatosporales</taxon>
        <taxon>Streptomycetaceae</taxon>
        <taxon>Streptomyces</taxon>
    </lineage>
</organism>
<sequence>MVRTTDKGGLMADYATHAQNARELLEAVDAKSAAKKRHYDTAIAAAQVEAILALAAAVAQQGTSADPR</sequence>
<protein>
    <submittedName>
        <fullName evidence="1">Uncharacterized protein</fullName>
    </submittedName>
</protein>
<accession>A0ABP6XLA2</accession>
<gene>
    <name evidence="1" type="ORF">GCM10022295_57640</name>
</gene>
<proteinExistence type="predicted"/>
<dbReference type="Proteomes" id="UP001500707">
    <property type="component" value="Unassembled WGS sequence"/>
</dbReference>
<dbReference type="EMBL" id="BAABCE010000011">
    <property type="protein sequence ID" value="GAA3568261.1"/>
    <property type="molecule type" value="Genomic_DNA"/>
</dbReference>